<dbReference type="STRING" id="877500.GCA_000935065_03029"/>
<feature type="domain" description="Dinitrogenase iron-molybdenum cofactor biosynthesis" evidence="1">
    <location>
        <begin position="12"/>
        <end position="96"/>
    </location>
</feature>
<name>A0A4V1LQA0_9BACT</name>
<evidence type="ECO:0000313" key="2">
    <source>
        <dbReference type="EMBL" id="RXJ63968.1"/>
    </source>
</evidence>
<dbReference type="InterPro" id="IPR036105">
    <property type="entry name" value="DiNase_FeMo-co_biosyn_sf"/>
</dbReference>
<accession>A0A4V1LQA0</accession>
<gene>
    <name evidence="2" type="ORF">CRV06_03225</name>
</gene>
<dbReference type="OrthoDB" id="5344179at2"/>
<evidence type="ECO:0000313" key="3">
    <source>
        <dbReference type="Proteomes" id="UP000290191"/>
    </source>
</evidence>
<comment type="caution">
    <text evidence="2">The sequence shown here is derived from an EMBL/GenBank/DDBJ whole genome shotgun (WGS) entry which is preliminary data.</text>
</comment>
<sequence>MIAIPLNKSSSTTISDLYGNAPYFALLNPTTGSFTVEENIGCGNGLDTAKFVKDLGVTSTIFFHMGEGVFNYLNENEIKVFSATKMYLSIEDIYRSLLENSCKIVTKHNCESLLDPGTASCACECEDRS</sequence>
<dbReference type="AlphaFoldDB" id="A0A4V1LQA0"/>
<keyword evidence="3" id="KW-1185">Reference proteome</keyword>
<evidence type="ECO:0000259" key="1">
    <source>
        <dbReference type="Pfam" id="PF02579"/>
    </source>
</evidence>
<reference evidence="2 3" key="1">
    <citation type="submission" date="2017-10" db="EMBL/GenBank/DDBJ databases">
        <title>Genomics of the genus Arcobacter.</title>
        <authorList>
            <person name="Perez-Cataluna A."/>
            <person name="Figueras M.J."/>
        </authorList>
    </citation>
    <scope>NUCLEOTIDE SEQUENCE [LARGE SCALE GENOMIC DNA]</scope>
    <source>
        <strain evidence="2 3">DSM 24636</strain>
    </source>
</reference>
<dbReference type="InterPro" id="IPR003731">
    <property type="entry name" value="Di-Nase_FeMo-co_biosynth"/>
</dbReference>
<dbReference type="Gene3D" id="3.30.420.130">
    <property type="entry name" value="Dinitrogenase iron-molybdenum cofactor biosynthesis domain"/>
    <property type="match status" value="1"/>
</dbReference>
<protein>
    <submittedName>
        <fullName evidence="2">Dinitrogenase iron-molybdenum cofactor biosynthesis protein</fullName>
    </submittedName>
</protein>
<dbReference type="RefSeq" id="WP_044419134.1">
    <property type="nucleotide sequence ID" value="NZ_CP041070.1"/>
</dbReference>
<organism evidence="2 3">
    <name type="scientific">Halarcobacter anaerophilus</name>
    <dbReference type="NCBI Taxonomy" id="877500"/>
    <lineage>
        <taxon>Bacteria</taxon>
        <taxon>Pseudomonadati</taxon>
        <taxon>Campylobacterota</taxon>
        <taxon>Epsilonproteobacteria</taxon>
        <taxon>Campylobacterales</taxon>
        <taxon>Arcobacteraceae</taxon>
        <taxon>Halarcobacter</taxon>
    </lineage>
</organism>
<dbReference type="Proteomes" id="UP000290191">
    <property type="component" value="Unassembled WGS sequence"/>
</dbReference>
<proteinExistence type="predicted"/>
<dbReference type="SUPFAM" id="SSF53146">
    <property type="entry name" value="Nitrogenase accessory factor-like"/>
    <property type="match status" value="1"/>
</dbReference>
<dbReference type="Pfam" id="PF02579">
    <property type="entry name" value="Nitro_FeMo-Co"/>
    <property type="match status" value="1"/>
</dbReference>
<dbReference type="EMBL" id="PDKO01000002">
    <property type="protein sequence ID" value="RXJ63968.1"/>
    <property type="molecule type" value="Genomic_DNA"/>
</dbReference>